<comment type="caution">
    <text evidence="4">The sequence shown here is derived from an EMBL/GenBank/DDBJ whole genome shotgun (WGS) entry which is preliminary data.</text>
</comment>
<dbReference type="InterPro" id="IPR044068">
    <property type="entry name" value="CB"/>
</dbReference>
<organism evidence="4 5">
    <name type="scientific">Candidatus Chisholmbacteria bacterium RIFCSPHIGHO2_01_FULL_48_12</name>
    <dbReference type="NCBI Taxonomy" id="1797589"/>
    <lineage>
        <taxon>Bacteria</taxon>
        <taxon>Candidatus Chisholmiibacteriota</taxon>
    </lineage>
</organism>
<evidence type="ECO:0000313" key="4">
    <source>
        <dbReference type="EMBL" id="OGY17309.1"/>
    </source>
</evidence>
<dbReference type="GO" id="GO:0015074">
    <property type="term" value="P:DNA integration"/>
    <property type="evidence" value="ECO:0007669"/>
    <property type="project" value="InterPro"/>
</dbReference>
<dbReference type="SUPFAM" id="SSF47823">
    <property type="entry name" value="lambda integrase-like, N-terminal domain"/>
    <property type="match status" value="1"/>
</dbReference>
<reference evidence="4 5" key="1">
    <citation type="journal article" date="2016" name="Nat. Commun.">
        <title>Thousands of microbial genomes shed light on interconnected biogeochemical processes in an aquifer system.</title>
        <authorList>
            <person name="Anantharaman K."/>
            <person name="Brown C.T."/>
            <person name="Hug L.A."/>
            <person name="Sharon I."/>
            <person name="Castelle C.J."/>
            <person name="Probst A.J."/>
            <person name="Thomas B.C."/>
            <person name="Singh A."/>
            <person name="Wilkins M.J."/>
            <person name="Karaoz U."/>
            <person name="Brodie E.L."/>
            <person name="Williams K.H."/>
            <person name="Hubbard S.S."/>
            <person name="Banfield J.F."/>
        </authorList>
    </citation>
    <scope>NUCLEOTIDE SEQUENCE [LARGE SCALE GENOMIC DNA]</scope>
</reference>
<protein>
    <recommendedName>
        <fullName evidence="3">Core-binding (CB) domain-containing protein</fullName>
    </recommendedName>
</protein>
<keyword evidence="1 2" id="KW-0238">DNA-binding</keyword>
<dbReference type="InterPro" id="IPR010998">
    <property type="entry name" value="Integrase_recombinase_N"/>
</dbReference>
<accession>A0A1G1VPI1</accession>
<dbReference type="InterPro" id="IPR004107">
    <property type="entry name" value="Integrase_SAM-like_N"/>
</dbReference>
<dbReference type="EMBL" id="MHCH01000029">
    <property type="protein sequence ID" value="OGY17309.1"/>
    <property type="molecule type" value="Genomic_DNA"/>
</dbReference>
<dbReference type="AlphaFoldDB" id="A0A1G1VPI1"/>
<dbReference type="GO" id="GO:0003677">
    <property type="term" value="F:DNA binding"/>
    <property type="evidence" value="ECO:0007669"/>
    <property type="project" value="UniProtKB-UniRule"/>
</dbReference>
<dbReference type="PROSITE" id="PS51900">
    <property type="entry name" value="CB"/>
    <property type="match status" value="1"/>
</dbReference>
<dbReference type="Proteomes" id="UP000177324">
    <property type="component" value="Unassembled WGS sequence"/>
</dbReference>
<evidence type="ECO:0000313" key="5">
    <source>
        <dbReference type="Proteomes" id="UP000177324"/>
    </source>
</evidence>
<evidence type="ECO:0000256" key="1">
    <source>
        <dbReference type="ARBA" id="ARBA00023125"/>
    </source>
</evidence>
<feature type="domain" description="Core-binding (CB)" evidence="3">
    <location>
        <begin position="1"/>
        <end position="79"/>
    </location>
</feature>
<proteinExistence type="predicted"/>
<evidence type="ECO:0000259" key="3">
    <source>
        <dbReference type="PROSITE" id="PS51900"/>
    </source>
</evidence>
<evidence type="ECO:0000256" key="2">
    <source>
        <dbReference type="PROSITE-ProRule" id="PRU01248"/>
    </source>
</evidence>
<dbReference type="Gene3D" id="1.10.150.130">
    <property type="match status" value="1"/>
</dbReference>
<name>A0A1G1VPI1_9BACT</name>
<dbReference type="STRING" id="1797589.A2784_01475"/>
<sequence>MSLPQFTAFLKAQKLSQKTIRNYHSDASQFLNWSKISDIYDLTSDIFIAYTYHLQSQSVPRSTLARHLASLRQFARFLNLPVNLDNPPLPLIPTILKNFRFHLTKNRYKHKTVANYLSDIRHYLNWYESR</sequence>
<gene>
    <name evidence="4" type="ORF">A2784_01475</name>
</gene>
<dbReference type="Pfam" id="PF02899">
    <property type="entry name" value="Phage_int_SAM_1"/>
    <property type="match status" value="1"/>
</dbReference>